<dbReference type="InterPro" id="IPR018480">
    <property type="entry name" value="PNAcMuramoyl-5peptid_Trfase_CS"/>
</dbReference>
<evidence type="ECO:0000256" key="3">
    <source>
        <dbReference type="ARBA" id="ARBA00022679"/>
    </source>
</evidence>
<dbReference type="GO" id="GO:0016780">
    <property type="term" value="F:phosphotransferase activity, for other substituted phosphate groups"/>
    <property type="evidence" value="ECO:0007669"/>
    <property type="project" value="InterPro"/>
</dbReference>
<keyword evidence="2" id="KW-1003">Cell membrane</keyword>
<dbReference type="InterPro" id="IPR032820">
    <property type="entry name" value="ATPase_put"/>
</dbReference>
<dbReference type="CDD" id="cd06853">
    <property type="entry name" value="GT_WecA_like"/>
    <property type="match status" value="1"/>
</dbReference>
<keyword evidence="6 7" id="KW-0472">Membrane</keyword>
<protein>
    <submittedName>
        <fullName evidence="8">Unannotated protein</fullName>
    </submittedName>
</protein>
<reference evidence="8" key="1">
    <citation type="submission" date="2020-05" db="EMBL/GenBank/DDBJ databases">
        <authorList>
            <person name="Chiriac C."/>
            <person name="Salcher M."/>
            <person name="Ghai R."/>
            <person name="Kavagutti S V."/>
        </authorList>
    </citation>
    <scope>NUCLEOTIDE SEQUENCE</scope>
</reference>
<evidence type="ECO:0000256" key="7">
    <source>
        <dbReference type="SAM" id="Phobius"/>
    </source>
</evidence>
<feature type="transmembrane region" description="Helical" evidence="7">
    <location>
        <begin position="432"/>
        <end position="454"/>
    </location>
</feature>
<keyword evidence="5 7" id="KW-1133">Transmembrane helix</keyword>
<dbReference type="GO" id="GO:0044038">
    <property type="term" value="P:cell wall macromolecule biosynthetic process"/>
    <property type="evidence" value="ECO:0007669"/>
    <property type="project" value="TreeGrafter"/>
</dbReference>
<feature type="transmembrane region" description="Helical" evidence="7">
    <location>
        <begin position="286"/>
        <end position="307"/>
    </location>
</feature>
<keyword evidence="4 7" id="KW-0812">Transmembrane</keyword>
<dbReference type="InterPro" id="IPR000715">
    <property type="entry name" value="Glycosyl_transferase_4"/>
</dbReference>
<dbReference type="GO" id="GO:0009103">
    <property type="term" value="P:lipopolysaccharide biosynthetic process"/>
    <property type="evidence" value="ECO:0007669"/>
    <property type="project" value="TreeGrafter"/>
</dbReference>
<name>A0A6J6MWC6_9ZZZZ</name>
<dbReference type="Pfam" id="PF09527">
    <property type="entry name" value="ATPase_gene1"/>
    <property type="match status" value="1"/>
</dbReference>
<proteinExistence type="predicted"/>
<dbReference type="PROSITE" id="PS01348">
    <property type="entry name" value="MRAY_2"/>
    <property type="match status" value="1"/>
</dbReference>
<feature type="transmembrane region" description="Helical" evidence="7">
    <location>
        <begin position="407"/>
        <end position="426"/>
    </location>
</feature>
<comment type="subcellular location">
    <subcellularLocation>
        <location evidence="1">Cell membrane</location>
        <topology evidence="1">Multi-pass membrane protein</topology>
    </subcellularLocation>
</comment>
<evidence type="ECO:0000256" key="6">
    <source>
        <dbReference type="ARBA" id="ARBA00023136"/>
    </source>
</evidence>
<evidence type="ECO:0000256" key="1">
    <source>
        <dbReference type="ARBA" id="ARBA00004651"/>
    </source>
</evidence>
<evidence type="ECO:0000313" key="8">
    <source>
        <dbReference type="EMBL" id="CAB4678226.1"/>
    </source>
</evidence>
<evidence type="ECO:0000256" key="5">
    <source>
        <dbReference type="ARBA" id="ARBA00022989"/>
    </source>
</evidence>
<feature type="transmembrane region" description="Helical" evidence="7">
    <location>
        <begin position="173"/>
        <end position="192"/>
    </location>
</feature>
<organism evidence="8">
    <name type="scientific">freshwater metagenome</name>
    <dbReference type="NCBI Taxonomy" id="449393"/>
    <lineage>
        <taxon>unclassified sequences</taxon>
        <taxon>metagenomes</taxon>
        <taxon>ecological metagenomes</taxon>
    </lineage>
</organism>
<dbReference type="PANTHER" id="PTHR22926">
    <property type="entry name" value="PHOSPHO-N-ACETYLMURAMOYL-PENTAPEPTIDE-TRANSFERASE"/>
    <property type="match status" value="1"/>
</dbReference>
<gene>
    <name evidence="8" type="ORF">UFOPK2350_00815</name>
</gene>
<sequence length="472" mass="50516">MQSNFFVGHIFISRQLYFDAVFTGSTEPLGLVLAAIVIAVVGVIDDLKDVSAPAKIAGIVLAASVLVISGISILVFRIPFAGVFVLSTDWSYLISVVWVVGMANAINLIDGLDGLAGGIVAIAAATFFLYAHELGGEGLLAAGNIGPLVAIVALGACIGFLPHNIHPAKIFMGDAGALLLGLLMAASTMVVGGRIDRSYSGSSFFFFAPLLIPLVILGVPVIDTLFAIIRRARSRSGISNADKGHLHHRLMALGHGHRRSVFILWTWTALLSGFVLWPIYSGTGDGIVPFGIAAILLSLFTILHPGVRIERRRLARDEAREARRSAGLDQSGPTGPIEFGVPAPATDDEPGKVAENQRRAYLVRSFTRSATREVRCCRSVHHSSDTPRCAVKNSQRRELTQQMGRSTGGYELAFSPLLLAAIGYGLDRLLGTVPLLTITFGVLGLIGAVTKIYFSYRADMEHHEANGPWAQR</sequence>
<dbReference type="PANTHER" id="PTHR22926:SF3">
    <property type="entry name" value="UNDECAPRENYL-PHOSPHATE ALPHA-N-ACETYLGLUCOSAMINYL 1-PHOSPHATE TRANSFERASE"/>
    <property type="match status" value="1"/>
</dbReference>
<dbReference type="EMBL" id="CAEZXE010000060">
    <property type="protein sequence ID" value="CAB4678226.1"/>
    <property type="molecule type" value="Genomic_DNA"/>
</dbReference>
<feature type="transmembrane region" description="Helical" evidence="7">
    <location>
        <begin position="138"/>
        <end position="161"/>
    </location>
</feature>
<feature type="transmembrane region" description="Helical" evidence="7">
    <location>
        <begin position="20"/>
        <end position="44"/>
    </location>
</feature>
<evidence type="ECO:0000256" key="4">
    <source>
        <dbReference type="ARBA" id="ARBA00022692"/>
    </source>
</evidence>
<feature type="transmembrane region" description="Helical" evidence="7">
    <location>
        <begin position="115"/>
        <end position="132"/>
    </location>
</feature>
<keyword evidence="3" id="KW-0808">Transferase</keyword>
<feature type="transmembrane region" description="Helical" evidence="7">
    <location>
        <begin position="204"/>
        <end position="229"/>
    </location>
</feature>
<dbReference type="GO" id="GO:0005886">
    <property type="term" value="C:plasma membrane"/>
    <property type="evidence" value="ECO:0007669"/>
    <property type="project" value="UniProtKB-SubCell"/>
</dbReference>
<accession>A0A6J6MWC6</accession>
<dbReference type="AlphaFoldDB" id="A0A6J6MWC6"/>
<feature type="transmembrane region" description="Helical" evidence="7">
    <location>
        <begin position="56"/>
        <end position="78"/>
    </location>
</feature>
<feature type="transmembrane region" description="Helical" evidence="7">
    <location>
        <begin position="90"/>
        <end position="108"/>
    </location>
</feature>
<feature type="transmembrane region" description="Helical" evidence="7">
    <location>
        <begin position="261"/>
        <end position="280"/>
    </location>
</feature>
<dbReference type="Pfam" id="PF00953">
    <property type="entry name" value="Glycos_transf_4"/>
    <property type="match status" value="1"/>
</dbReference>
<evidence type="ECO:0000256" key="2">
    <source>
        <dbReference type="ARBA" id="ARBA00022475"/>
    </source>
</evidence>
<dbReference type="GO" id="GO:0071555">
    <property type="term" value="P:cell wall organization"/>
    <property type="evidence" value="ECO:0007669"/>
    <property type="project" value="TreeGrafter"/>
</dbReference>